<dbReference type="Pfam" id="PF00440">
    <property type="entry name" value="TetR_N"/>
    <property type="match status" value="1"/>
</dbReference>
<gene>
    <name evidence="6" type="ORF">HNR40_009698</name>
</gene>
<keyword evidence="1" id="KW-0805">Transcription regulation</keyword>
<reference evidence="6 7" key="1">
    <citation type="submission" date="2020-08" db="EMBL/GenBank/DDBJ databases">
        <title>Genomic Encyclopedia of Type Strains, Phase IV (KMG-IV): sequencing the most valuable type-strain genomes for metagenomic binning, comparative biology and taxonomic classification.</title>
        <authorList>
            <person name="Goeker M."/>
        </authorList>
    </citation>
    <scope>NUCLEOTIDE SEQUENCE [LARGE SCALE GENOMIC DNA]</scope>
    <source>
        <strain evidence="6 7">DSM 45385</strain>
    </source>
</reference>
<evidence type="ECO:0000256" key="1">
    <source>
        <dbReference type="ARBA" id="ARBA00023015"/>
    </source>
</evidence>
<dbReference type="PRINTS" id="PR00455">
    <property type="entry name" value="HTHTETR"/>
</dbReference>
<dbReference type="AlphaFoldDB" id="A0A7W8EKF6"/>
<name>A0A7W8EKF6_9ACTN</name>
<dbReference type="PANTHER" id="PTHR30055:SF234">
    <property type="entry name" value="HTH-TYPE TRANSCRIPTIONAL REGULATOR BETI"/>
    <property type="match status" value="1"/>
</dbReference>
<dbReference type="InterPro" id="IPR050109">
    <property type="entry name" value="HTH-type_TetR-like_transc_reg"/>
</dbReference>
<accession>A0A7W8EKF6</accession>
<protein>
    <submittedName>
        <fullName evidence="6">AcrR family transcriptional regulator</fullName>
    </submittedName>
</protein>
<dbReference type="SUPFAM" id="SSF46689">
    <property type="entry name" value="Homeodomain-like"/>
    <property type="match status" value="1"/>
</dbReference>
<dbReference type="InterPro" id="IPR001647">
    <property type="entry name" value="HTH_TetR"/>
</dbReference>
<evidence type="ECO:0000256" key="4">
    <source>
        <dbReference type="PROSITE-ProRule" id="PRU00335"/>
    </source>
</evidence>
<evidence type="ECO:0000256" key="2">
    <source>
        <dbReference type="ARBA" id="ARBA00023125"/>
    </source>
</evidence>
<evidence type="ECO:0000313" key="6">
    <source>
        <dbReference type="EMBL" id="MBB5084190.1"/>
    </source>
</evidence>
<comment type="caution">
    <text evidence="6">The sequence shown here is derived from an EMBL/GenBank/DDBJ whole genome shotgun (WGS) entry which is preliminary data.</text>
</comment>
<proteinExistence type="predicted"/>
<organism evidence="6 7">
    <name type="scientific">Nonomuraea endophytica</name>
    <dbReference type="NCBI Taxonomy" id="714136"/>
    <lineage>
        <taxon>Bacteria</taxon>
        <taxon>Bacillati</taxon>
        <taxon>Actinomycetota</taxon>
        <taxon>Actinomycetes</taxon>
        <taxon>Streptosporangiales</taxon>
        <taxon>Streptosporangiaceae</taxon>
        <taxon>Nonomuraea</taxon>
    </lineage>
</organism>
<feature type="DNA-binding region" description="H-T-H motif" evidence="4">
    <location>
        <begin position="35"/>
        <end position="54"/>
    </location>
</feature>
<dbReference type="RefSeq" id="WP_184973903.1">
    <property type="nucleotide sequence ID" value="NZ_JACHIN010000021.1"/>
</dbReference>
<keyword evidence="7" id="KW-1185">Reference proteome</keyword>
<evidence type="ECO:0000256" key="3">
    <source>
        <dbReference type="ARBA" id="ARBA00023163"/>
    </source>
</evidence>
<keyword evidence="3" id="KW-0804">Transcription</keyword>
<dbReference type="EMBL" id="JACHIN010000021">
    <property type="protein sequence ID" value="MBB5084190.1"/>
    <property type="molecule type" value="Genomic_DNA"/>
</dbReference>
<dbReference type="InterPro" id="IPR009057">
    <property type="entry name" value="Homeodomain-like_sf"/>
</dbReference>
<feature type="domain" description="HTH tetR-type" evidence="5">
    <location>
        <begin position="12"/>
        <end position="72"/>
    </location>
</feature>
<dbReference type="Gene3D" id="1.10.357.10">
    <property type="entry name" value="Tetracycline Repressor, domain 2"/>
    <property type="match status" value="1"/>
</dbReference>
<dbReference type="GO" id="GO:0003700">
    <property type="term" value="F:DNA-binding transcription factor activity"/>
    <property type="evidence" value="ECO:0007669"/>
    <property type="project" value="TreeGrafter"/>
</dbReference>
<sequence length="237" mass="25916">MARPPADPDRRRERAHRVLDAAAELILRWGYDKTTIADVARAAGVAKGTIYLHWKTRELLFAALLRRERVATLEEVRRAAPGTLRELVGAVAAEVMRRPLMRAVLLADTDVLGKLTTMKRERPSDPGQAEALNRMLGALRKHGAIRPDLTDAEHVSVLTSVVFGFLTAARLTPEPYRVPPERLAELLADTAHRALEAGREPSPRDARAIAEAVSAYVGHVAGVAGRKLESALEGQLP</sequence>
<dbReference type="GO" id="GO:0000976">
    <property type="term" value="F:transcription cis-regulatory region binding"/>
    <property type="evidence" value="ECO:0007669"/>
    <property type="project" value="TreeGrafter"/>
</dbReference>
<dbReference type="PROSITE" id="PS50977">
    <property type="entry name" value="HTH_TETR_2"/>
    <property type="match status" value="1"/>
</dbReference>
<dbReference type="Proteomes" id="UP000568380">
    <property type="component" value="Unassembled WGS sequence"/>
</dbReference>
<evidence type="ECO:0000313" key="7">
    <source>
        <dbReference type="Proteomes" id="UP000568380"/>
    </source>
</evidence>
<dbReference type="PANTHER" id="PTHR30055">
    <property type="entry name" value="HTH-TYPE TRANSCRIPTIONAL REGULATOR RUTR"/>
    <property type="match status" value="1"/>
</dbReference>
<keyword evidence="2 4" id="KW-0238">DNA-binding</keyword>
<evidence type="ECO:0000259" key="5">
    <source>
        <dbReference type="PROSITE" id="PS50977"/>
    </source>
</evidence>